<dbReference type="OrthoDB" id="436637at2759"/>
<dbReference type="RefSeq" id="XP_003073283.1">
    <property type="nucleotide sequence ID" value="XM_003073237.1"/>
</dbReference>
<dbReference type="AlphaFoldDB" id="E0S888"/>
<dbReference type="KEGG" id="ein:Eint_071640"/>
<accession>E0S888</accession>
<organism evidence="1 2">
    <name type="scientific">Encephalitozoon intestinalis (strain ATCC 50506)</name>
    <name type="common">Microsporidian parasite</name>
    <name type="synonym">Septata intestinalis</name>
    <dbReference type="NCBI Taxonomy" id="876142"/>
    <lineage>
        <taxon>Eukaryota</taxon>
        <taxon>Fungi</taxon>
        <taxon>Fungi incertae sedis</taxon>
        <taxon>Microsporidia</taxon>
        <taxon>Unikaryonidae</taxon>
        <taxon>Encephalitozoon</taxon>
    </lineage>
</organism>
<name>E0S888_ENCIT</name>
<evidence type="ECO:0008006" key="3">
    <source>
        <dbReference type="Google" id="ProtNLM"/>
    </source>
</evidence>
<gene>
    <name evidence="1" type="ORF">Eint_071640</name>
</gene>
<dbReference type="HOGENOM" id="CLU_310369_0_0_1"/>
<dbReference type="EMBL" id="CP001948">
    <property type="protein sequence ID" value="ADM11923.1"/>
    <property type="molecule type" value="Genomic_DNA"/>
</dbReference>
<reference evidence="1 2" key="2">
    <citation type="journal article" date="2012" name="Proc. Natl. Acad. Sci. U.S.A.">
        <title>Gain and loss of multiple functionally related, horizontally transferred genes in the reduced genomes of two microsporidian parasites.</title>
        <authorList>
            <person name="Pombert J.-F."/>
            <person name="Selman M."/>
            <person name="Burki F."/>
            <person name="Bardell F.T."/>
            <person name="Farinelli L."/>
            <person name="Solter L.F."/>
            <person name="Whitman D.W."/>
            <person name="Weiss L.M."/>
            <person name="Corradi N."/>
            <person name="Keeling P.J."/>
        </authorList>
    </citation>
    <scope>NUCLEOTIDE SEQUENCE [LARGE SCALE GENOMIC DNA]</scope>
    <source>
        <strain evidence="1 2">ATCC 50506</strain>
    </source>
</reference>
<dbReference type="PANTHER" id="PTHR10644">
    <property type="entry name" value="DNA REPAIR/RNA PROCESSING CPSF FAMILY"/>
    <property type="match status" value="1"/>
</dbReference>
<proteinExistence type="predicted"/>
<reference evidence="1 2" key="1">
    <citation type="journal article" date="2010" name="Nat. Commun.">
        <title>The complete sequence of the smallest known nuclear genome from the microsporidian Encephalitozoon intestinalis.</title>
        <authorList>
            <person name="Corradi N."/>
            <person name="Pombert J.-F."/>
            <person name="Farinelli L."/>
            <person name="Didier E.S."/>
            <person name="Keeling P.J."/>
        </authorList>
    </citation>
    <scope>NUCLEOTIDE SEQUENCE [LARGE SCALE GENOMIC DNA]</scope>
    <source>
        <strain evidence="1 2">ATCC 50506</strain>
    </source>
</reference>
<evidence type="ECO:0000313" key="1">
    <source>
        <dbReference type="EMBL" id="ADM11923.1"/>
    </source>
</evidence>
<dbReference type="InterPro" id="IPR050358">
    <property type="entry name" value="RSE1/DDB1/CFT1"/>
</dbReference>
<sequence>MFYLSRAVVNMDLYMKVLCNSSDIYLVQSSSIAIYTIKHGKLIYVRKTEFFDVIKSAVIIGNELLVVFNGYIVFLDRFLDERTRYRLGRSSVDYRHVGAYIACGKSSICLTSFFGNMTFCTLGSGLESPIEYSADKSVIIDFKSVEGTGQYISLEKNPKGTFAKIYEHSPEIIEVLREISVPGGYMIVPLKDRFAVFSTNRVFLFRRNEEVEIYKVSKGRVGSLDLALDEGNGECRCSDTLEEKMFTCYTSYCDEKCLLTLIVDEDGELFNLNTTYGLKMEHVGKINPSKDIAIHSSGLLVSIGYNSDNCIYYIERKEGKISLKLVAMIETIRRFNTSTMVFDGVYHTYVSDGKYIGEIVEKTPISFRSELNLFENGKEKIVRGLFNCGAFVCAQYEDEVHCLYLEGEELTSIYKFVSDDEIIGYFRLGRIDFYMSGGLVRAYEMNGEGELDTKEYKIDYTSFSSNSHCIFLGQRNKIIKLGSEGLETIEIEFAIKEMESDERYLFILTGKRVLRVYSIDGRKFVFIQSFRFDVIFLSVFDGYLYTIGSDIYKFQIKEDGSLSLPIRMKEAGRPIGKKERLIIFDSQVMDLKYEGILNIDGWKSIFSRDMILASNEHGIKVYEYRKHKVVLVDEISKEKDCKILGKEQMYIDNNLDGFVIRRFNGSSVIEGHGEAIGFSSSEYQIVSMRRIIPGLEKPESKCFLKIYKEGSFMYDFETPYRIDITYTSRGEVYCSEENRLYCYEVGVKSLLRKFKLKFPSKISGICSDRDKLFVGTEKDSVFMVKDRRIVCRDKFPRRVVALERMNDGNLVVGDWAGNIIVMEVKDDSLISGASIFVNDMVVQFISQDKVFGICMSGKVVEIVEIGEELFEFLETIGEKITEALNRPFFQAFRRNRFINSEYIKEFSKLSEQQIKEVLEKTNVDIEKIFEVVNAI</sequence>
<dbReference type="GeneID" id="9698106"/>
<dbReference type="InterPro" id="IPR036322">
    <property type="entry name" value="WD40_repeat_dom_sf"/>
</dbReference>
<dbReference type="Proteomes" id="UP000002313">
    <property type="component" value="Chromosome VII"/>
</dbReference>
<evidence type="ECO:0000313" key="2">
    <source>
        <dbReference type="Proteomes" id="UP000002313"/>
    </source>
</evidence>
<dbReference type="Gene3D" id="2.130.10.10">
    <property type="entry name" value="YVTN repeat-like/Quinoprotein amine dehydrogenase"/>
    <property type="match status" value="1"/>
</dbReference>
<keyword evidence="2" id="KW-1185">Reference proteome</keyword>
<dbReference type="SUPFAM" id="SSF50978">
    <property type="entry name" value="WD40 repeat-like"/>
    <property type="match status" value="1"/>
</dbReference>
<dbReference type="VEuPathDB" id="MicrosporidiaDB:Eint_071640"/>
<protein>
    <recommendedName>
        <fullName evidence="3">Cleavage/polyadenylation specificity factor A subunit C-terminal domain-containing protein</fullName>
    </recommendedName>
</protein>
<dbReference type="InterPro" id="IPR015943">
    <property type="entry name" value="WD40/YVTN_repeat-like_dom_sf"/>
</dbReference>